<dbReference type="AlphaFoldDB" id="M1WJS5"/>
<dbReference type="KEGG" id="dpi:BN4_11169"/>
<dbReference type="STRING" id="1322246.BN4_11169"/>
<name>M1WJS5_PSEP2</name>
<dbReference type="Proteomes" id="UP000011724">
    <property type="component" value="Chromosome"/>
</dbReference>
<keyword evidence="2" id="KW-1185">Reference proteome</keyword>
<dbReference type="EMBL" id="FO203427">
    <property type="protein sequence ID" value="CCH48406.1"/>
    <property type="molecule type" value="Genomic_DNA"/>
</dbReference>
<accession>M1WJS5</accession>
<proteinExistence type="predicted"/>
<reference evidence="1 2" key="1">
    <citation type="journal article" date="2013" name="PLoS ONE">
        <title>The first genomic and proteomic characterization of a deep-sea sulfate reducer: insights into the piezophilic lifestyle of Desulfovibrio piezophilus.</title>
        <authorList>
            <person name="Pradel N."/>
            <person name="Ji B."/>
            <person name="Gimenez G."/>
            <person name="Talla E."/>
            <person name="Lenoble P."/>
            <person name="Garel M."/>
            <person name="Tamburini C."/>
            <person name="Fourquet P."/>
            <person name="Lebrun R."/>
            <person name="Bertin P."/>
            <person name="Denis Y."/>
            <person name="Pophillat M."/>
            <person name="Barbe V."/>
            <person name="Ollivier B."/>
            <person name="Dolla A."/>
        </authorList>
    </citation>
    <scope>NUCLEOTIDE SEQUENCE [LARGE SCALE GENOMIC DNA]</scope>
    <source>
        <strain evidence="2">DSM 10523 / SB164P1</strain>
    </source>
</reference>
<reference evidence="2" key="2">
    <citation type="journal article" date="2013" name="Stand. Genomic Sci.">
        <title>Complete genome sequence of Desulfocapsa sulfexigens, a marine deltaproteobacterium specialized in disproportionating inorganic sulfur compounds.</title>
        <authorList>
            <person name="Finster K.W."/>
            <person name="Kjeldsen K.U."/>
            <person name="Kube M."/>
            <person name="Reinhardt R."/>
            <person name="Mussmann M."/>
            <person name="Amann R."/>
            <person name="Schreiber L."/>
        </authorList>
    </citation>
    <scope>NUCLEOTIDE SEQUENCE [LARGE SCALE GENOMIC DNA]</scope>
    <source>
        <strain evidence="2">DSM 10523 / SB164P1</strain>
    </source>
</reference>
<protein>
    <submittedName>
        <fullName evidence="1">Uncharacterized protein</fullName>
    </submittedName>
</protein>
<evidence type="ECO:0000313" key="2">
    <source>
        <dbReference type="Proteomes" id="UP000011724"/>
    </source>
</evidence>
<gene>
    <name evidence="1" type="ordered locus">BN4_11169</name>
</gene>
<evidence type="ECO:0000313" key="1">
    <source>
        <dbReference type="EMBL" id="CCH48406.1"/>
    </source>
</evidence>
<dbReference type="HOGENOM" id="CLU_2972033_0_0_7"/>
<organism evidence="1 2">
    <name type="scientific">Pseudodesulfovibrio piezophilus (strain DSM 21447 / JCM 15486 / C1TLV30)</name>
    <name type="common">Desulfovibrio piezophilus</name>
    <dbReference type="NCBI Taxonomy" id="1322246"/>
    <lineage>
        <taxon>Bacteria</taxon>
        <taxon>Pseudomonadati</taxon>
        <taxon>Thermodesulfobacteriota</taxon>
        <taxon>Desulfovibrionia</taxon>
        <taxon>Desulfovibrionales</taxon>
        <taxon>Desulfovibrionaceae</taxon>
    </lineage>
</organism>
<sequence length="58" mass="6851">MKQCKRTEKTYAKKWAFEEEKPPFIHTYARNLPSPKSGIPEYPKHTRLPPLLRVLEAV</sequence>